<dbReference type="PIRSF" id="PIRSF001430">
    <property type="entry name" value="tRNA_psdUrid_synth"/>
    <property type="match status" value="1"/>
</dbReference>
<gene>
    <name evidence="4 9" type="primary">truA</name>
    <name evidence="9" type="ORF">NC799_13070</name>
</gene>
<dbReference type="RefSeq" id="WP_272446891.1">
    <property type="nucleotide sequence ID" value="NZ_JAMQKC010000014.1"/>
</dbReference>
<keyword evidence="10" id="KW-1185">Reference proteome</keyword>
<comment type="catalytic activity">
    <reaction evidence="4 7">
        <text>uridine(38/39/40) in tRNA = pseudouridine(38/39/40) in tRNA</text>
        <dbReference type="Rhea" id="RHEA:22376"/>
        <dbReference type="Rhea" id="RHEA-COMP:10085"/>
        <dbReference type="Rhea" id="RHEA-COMP:10087"/>
        <dbReference type="ChEBI" id="CHEBI:65314"/>
        <dbReference type="ChEBI" id="CHEBI:65315"/>
        <dbReference type="EC" id="5.4.99.12"/>
    </reaction>
</comment>
<evidence type="ECO:0000256" key="1">
    <source>
        <dbReference type="ARBA" id="ARBA00009375"/>
    </source>
</evidence>
<feature type="binding site" evidence="4 6">
    <location>
        <position position="111"/>
    </location>
    <ligand>
        <name>substrate</name>
    </ligand>
</feature>
<dbReference type="Proteomes" id="UP001145069">
    <property type="component" value="Unassembled WGS sequence"/>
</dbReference>
<dbReference type="InterPro" id="IPR020095">
    <property type="entry name" value="PsdUridine_synth_TruA_C"/>
</dbReference>
<evidence type="ECO:0000313" key="9">
    <source>
        <dbReference type="EMBL" id="MDC3417828.1"/>
    </source>
</evidence>
<dbReference type="Gene3D" id="3.30.70.660">
    <property type="entry name" value="Pseudouridine synthase I, catalytic domain, C-terminal subdomain"/>
    <property type="match status" value="1"/>
</dbReference>
<dbReference type="EC" id="5.4.99.12" evidence="4"/>
<evidence type="ECO:0000256" key="4">
    <source>
        <dbReference type="HAMAP-Rule" id="MF_00171"/>
    </source>
</evidence>
<reference evidence="9" key="1">
    <citation type="submission" date="2022-06" db="EMBL/GenBank/DDBJ databases">
        <title>Aquibacillus sp. a new bacterium isolated from soil saline samples.</title>
        <authorList>
            <person name="Galisteo C."/>
            <person name="De La Haba R."/>
            <person name="Sanchez-Porro C."/>
            <person name="Ventosa A."/>
        </authorList>
    </citation>
    <scope>NUCLEOTIDE SEQUENCE</scope>
    <source>
        <strain evidence="9">3ASR75-54</strain>
    </source>
</reference>
<dbReference type="PANTHER" id="PTHR11142:SF0">
    <property type="entry name" value="TRNA PSEUDOURIDINE SYNTHASE-LIKE 1"/>
    <property type="match status" value="1"/>
</dbReference>
<dbReference type="NCBIfam" id="TIGR00071">
    <property type="entry name" value="hisT_truA"/>
    <property type="match status" value="1"/>
</dbReference>
<dbReference type="CDD" id="cd02570">
    <property type="entry name" value="PseudoU_synth_EcTruA"/>
    <property type="match status" value="1"/>
</dbReference>
<feature type="domain" description="Pseudouridine synthase I TruA alpha/beta" evidence="8">
    <location>
        <begin position="9"/>
        <end position="104"/>
    </location>
</feature>
<dbReference type="InterPro" id="IPR020094">
    <property type="entry name" value="TruA/RsuA/RluB/E/F_N"/>
</dbReference>
<protein>
    <recommendedName>
        <fullName evidence="4">tRNA pseudouridine synthase A</fullName>
        <ecNumber evidence="4">5.4.99.12</ecNumber>
    </recommendedName>
    <alternativeName>
        <fullName evidence="4">tRNA pseudouridine(38-40) synthase</fullName>
    </alternativeName>
    <alternativeName>
        <fullName evidence="4">tRNA pseudouridylate synthase I</fullName>
    </alternativeName>
    <alternativeName>
        <fullName evidence="4">tRNA-uridine isomerase I</fullName>
    </alternativeName>
</protein>
<keyword evidence="3 4" id="KW-0413">Isomerase</keyword>
<evidence type="ECO:0000259" key="8">
    <source>
        <dbReference type="Pfam" id="PF01416"/>
    </source>
</evidence>
<dbReference type="SUPFAM" id="SSF55120">
    <property type="entry name" value="Pseudouridine synthase"/>
    <property type="match status" value="1"/>
</dbReference>
<sequence>MERIKCTFSYDGTDFSGYQIQPNGRTVQEEFEKTLMKMHKGTPVKVTASGRTDRGVHALGQVIHFDSYLSIPIENWQRALNAMLPDDIFVKEVHKVTGSFHARYGVIEKEYRYFIHNSKEPDVFKRNHTVFIGNELDILAMKQACEHIVGTHDFSSFCAANSGVKGDKIRTIYHVSCEKDVDTIMFRFKGSGFLYNMVRILVGTLLEVGRGERNPTDLKQILQAKDRSCAGKTAPPQGLYLWNVKYESD</sequence>
<comment type="caution">
    <text evidence="9">The sequence shown here is derived from an EMBL/GenBank/DDBJ whole genome shotgun (WGS) entry which is preliminary data.</text>
</comment>
<dbReference type="GO" id="GO:0003723">
    <property type="term" value="F:RNA binding"/>
    <property type="evidence" value="ECO:0007669"/>
    <property type="project" value="InterPro"/>
</dbReference>
<dbReference type="InterPro" id="IPR020097">
    <property type="entry name" value="PsdUridine_synth_TruA_a/b_dom"/>
</dbReference>
<evidence type="ECO:0000256" key="6">
    <source>
        <dbReference type="PIRSR" id="PIRSR001430-2"/>
    </source>
</evidence>
<dbReference type="EMBL" id="JAMQKC010000014">
    <property type="protein sequence ID" value="MDC3417828.1"/>
    <property type="molecule type" value="Genomic_DNA"/>
</dbReference>
<dbReference type="FunFam" id="3.30.70.580:FF:000001">
    <property type="entry name" value="tRNA pseudouridine synthase A"/>
    <property type="match status" value="1"/>
</dbReference>
<feature type="active site" description="Nucleophile" evidence="4 5">
    <location>
        <position position="53"/>
    </location>
</feature>
<organism evidence="9 10">
    <name type="scientific">Aquibacillus salsiterrae</name>
    <dbReference type="NCBI Taxonomy" id="2950439"/>
    <lineage>
        <taxon>Bacteria</taxon>
        <taxon>Bacillati</taxon>
        <taxon>Bacillota</taxon>
        <taxon>Bacilli</taxon>
        <taxon>Bacillales</taxon>
        <taxon>Bacillaceae</taxon>
        <taxon>Aquibacillus</taxon>
    </lineage>
</organism>
<evidence type="ECO:0000256" key="5">
    <source>
        <dbReference type="PIRSR" id="PIRSR001430-1"/>
    </source>
</evidence>
<dbReference type="PANTHER" id="PTHR11142">
    <property type="entry name" value="PSEUDOURIDYLATE SYNTHASE"/>
    <property type="match status" value="1"/>
</dbReference>
<comment type="function">
    <text evidence="4">Formation of pseudouridine at positions 38, 39 and 40 in the anticodon stem and loop of transfer RNAs.</text>
</comment>
<feature type="domain" description="Pseudouridine synthase I TruA alpha/beta" evidence="8">
    <location>
        <begin position="144"/>
        <end position="247"/>
    </location>
</feature>
<evidence type="ECO:0000313" key="10">
    <source>
        <dbReference type="Proteomes" id="UP001145069"/>
    </source>
</evidence>
<dbReference type="InterPro" id="IPR001406">
    <property type="entry name" value="PsdUridine_synth_TruA"/>
</dbReference>
<dbReference type="AlphaFoldDB" id="A0A9X3WFQ7"/>
<dbReference type="HAMAP" id="MF_00171">
    <property type="entry name" value="TruA"/>
    <property type="match status" value="1"/>
</dbReference>
<dbReference type="InterPro" id="IPR020103">
    <property type="entry name" value="PsdUridine_synth_cat_dom_sf"/>
</dbReference>
<evidence type="ECO:0000256" key="7">
    <source>
        <dbReference type="RuleBase" id="RU003792"/>
    </source>
</evidence>
<dbReference type="GO" id="GO:0031119">
    <property type="term" value="P:tRNA pseudouridine synthesis"/>
    <property type="evidence" value="ECO:0007669"/>
    <property type="project" value="UniProtKB-UniRule"/>
</dbReference>
<keyword evidence="2 4" id="KW-0819">tRNA processing</keyword>
<comment type="similarity">
    <text evidence="1 4 7">Belongs to the tRNA pseudouridine synthase TruA family.</text>
</comment>
<comment type="subunit">
    <text evidence="4">Homodimer.</text>
</comment>
<accession>A0A9X3WFQ7</accession>
<dbReference type="GO" id="GO:0160147">
    <property type="term" value="F:tRNA pseudouridine(38-40) synthase activity"/>
    <property type="evidence" value="ECO:0007669"/>
    <property type="project" value="UniProtKB-EC"/>
</dbReference>
<proteinExistence type="inferred from homology"/>
<evidence type="ECO:0000256" key="2">
    <source>
        <dbReference type="ARBA" id="ARBA00022694"/>
    </source>
</evidence>
<name>A0A9X3WFQ7_9BACI</name>
<dbReference type="Pfam" id="PF01416">
    <property type="entry name" value="PseudoU_synth_1"/>
    <property type="match status" value="2"/>
</dbReference>
<evidence type="ECO:0000256" key="3">
    <source>
        <dbReference type="ARBA" id="ARBA00023235"/>
    </source>
</evidence>
<comment type="caution">
    <text evidence="4">Lacks conserved residue(s) required for the propagation of feature annotation.</text>
</comment>
<dbReference type="Gene3D" id="3.30.70.580">
    <property type="entry name" value="Pseudouridine synthase I, catalytic domain, N-terminal subdomain"/>
    <property type="match status" value="1"/>
</dbReference>